<keyword evidence="4 7" id="KW-0862">Zinc</keyword>
<dbReference type="GO" id="GO:0004222">
    <property type="term" value="F:metalloendopeptidase activity"/>
    <property type="evidence" value="ECO:0007669"/>
    <property type="project" value="UniProtKB-UniRule"/>
</dbReference>
<dbReference type="SMART" id="SM00235">
    <property type="entry name" value="ZnMc"/>
    <property type="match status" value="1"/>
</dbReference>
<keyword evidence="5 7" id="KW-0482">Metalloprotease</keyword>
<dbReference type="SUPFAM" id="SSF55486">
    <property type="entry name" value="Metalloproteases ('zincins'), catalytic domain"/>
    <property type="match status" value="1"/>
</dbReference>
<sequence>MELHSAFANEDGTNRCKKKCAFLATALPVQHYGIKCTQIVFPADIAQMTLNVIISSPYEEACLKYEIQHDIYDMTFGDVKEQEKFDACNKVPTKCEKPYELFVCFKSWILNKKISADANLILQKCRAHFGQDSDGTAGFRMHICTRRDVDQLIIESIEDEIGALLASIAYDLVNGSEAKQLHFIPNFGEHIHIFFQIPGLGFSKRITQNWNLDGYQNDPKKSYKPVSICDLLDDDCVPVRELMAKISAYQNWCDPDNPSDPCIDPPIQDTGTEMDPLDRMGDKIKSKEQVQSLHEKYRISEDATCVNFTFIVSAGKDYGINITNGEGCSSSSLGKKGGWQKLTLASECIEDNGGIAAHELLHALGLDHEHQRNDARNFTKINYYHEEYKDWASQLVVEQNTGNFDFPYDYGSIMHYPSVGPAPHLIITHSRFYQKTIGQSVKLSFKDAAIIDHAYCKDACKNEANQCLNNGYPNPKRCLQCRCPDGYGGAYCESIENNRNCIYGNERELEADWQTRTLKPLKKQRKTVFRPSLIGAPSPIEGFKRRGHRQGINGQYKEVRGLNKPKEAYFQCFKREGESTSFWGYWNDKSKDPMYVDDFQCLTYEEAGIEHPPEETSIQFPLKFKSAYDNQSVEGP</sequence>
<evidence type="ECO:0000256" key="4">
    <source>
        <dbReference type="ARBA" id="ARBA00022833"/>
    </source>
</evidence>
<dbReference type="Gene3D" id="3.40.390.10">
    <property type="entry name" value="Collagenase (Catalytic Domain)"/>
    <property type="match status" value="1"/>
</dbReference>
<dbReference type="PROSITE" id="PS51864">
    <property type="entry name" value="ASTACIN"/>
    <property type="match status" value="1"/>
</dbReference>
<keyword evidence="2 7" id="KW-0479">Metal-binding</keyword>
<keyword evidence="1 7" id="KW-0645">Protease</keyword>
<evidence type="ECO:0000256" key="7">
    <source>
        <dbReference type="PROSITE-ProRule" id="PRU01211"/>
    </source>
</evidence>
<feature type="domain" description="Peptidase M12A" evidence="9">
    <location>
        <begin position="241"/>
        <end position="457"/>
    </location>
</feature>
<dbReference type="Proteomes" id="UP000887572">
    <property type="component" value="Unplaced"/>
</dbReference>
<feature type="binding site" evidence="7">
    <location>
        <position position="358"/>
    </location>
    <ligand>
        <name>Zn(2+)</name>
        <dbReference type="ChEBI" id="CHEBI:29105"/>
        <note>catalytic</note>
    </ligand>
</feature>
<name>A0A914HW52_GLORO</name>
<dbReference type="PROSITE" id="PS00022">
    <property type="entry name" value="EGF_1"/>
    <property type="match status" value="1"/>
</dbReference>
<dbReference type="InterPro" id="IPR006026">
    <property type="entry name" value="Peptidase_Metallo"/>
</dbReference>
<evidence type="ECO:0000313" key="10">
    <source>
        <dbReference type="Proteomes" id="UP000887572"/>
    </source>
</evidence>
<evidence type="ECO:0000256" key="3">
    <source>
        <dbReference type="ARBA" id="ARBA00022801"/>
    </source>
</evidence>
<keyword evidence="6" id="KW-1015">Disulfide bond</keyword>
<dbReference type="AlphaFoldDB" id="A0A914HW52"/>
<dbReference type="WBParaSite" id="Gr19_v10_g4711.t1">
    <property type="protein sequence ID" value="Gr19_v10_g4711.t1"/>
    <property type="gene ID" value="Gr19_v10_g4711"/>
</dbReference>
<evidence type="ECO:0000256" key="8">
    <source>
        <dbReference type="RuleBase" id="RU361183"/>
    </source>
</evidence>
<dbReference type="EC" id="3.4.24.-" evidence="8"/>
<organism evidence="10 11">
    <name type="scientific">Globodera rostochiensis</name>
    <name type="common">Golden nematode worm</name>
    <name type="synonym">Heterodera rostochiensis</name>
    <dbReference type="NCBI Taxonomy" id="31243"/>
    <lineage>
        <taxon>Eukaryota</taxon>
        <taxon>Metazoa</taxon>
        <taxon>Ecdysozoa</taxon>
        <taxon>Nematoda</taxon>
        <taxon>Chromadorea</taxon>
        <taxon>Rhabditida</taxon>
        <taxon>Tylenchina</taxon>
        <taxon>Tylenchomorpha</taxon>
        <taxon>Tylenchoidea</taxon>
        <taxon>Heteroderidae</taxon>
        <taxon>Heteroderinae</taxon>
        <taxon>Globodera</taxon>
    </lineage>
</organism>
<feature type="binding site" evidence="7">
    <location>
        <position position="368"/>
    </location>
    <ligand>
        <name>Zn(2+)</name>
        <dbReference type="ChEBI" id="CHEBI:29105"/>
        <note>catalytic</note>
    </ligand>
</feature>
<evidence type="ECO:0000313" key="11">
    <source>
        <dbReference type="WBParaSite" id="Gr19_v10_g4711.t1"/>
    </source>
</evidence>
<dbReference type="PANTHER" id="PTHR10127:SF780">
    <property type="entry name" value="METALLOENDOPEPTIDASE"/>
    <property type="match status" value="1"/>
</dbReference>
<dbReference type="InterPro" id="IPR000742">
    <property type="entry name" value="EGF"/>
</dbReference>
<dbReference type="InterPro" id="IPR001506">
    <property type="entry name" value="Peptidase_M12A"/>
</dbReference>
<feature type="active site" evidence="7">
    <location>
        <position position="359"/>
    </location>
</feature>
<accession>A0A914HW52</accession>
<comment type="cofactor">
    <cofactor evidence="7 8">
        <name>Zn(2+)</name>
        <dbReference type="ChEBI" id="CHEBI:29105"/>
    </cofactor>
    <text evidence="7 8">Binds 1 zinc ion per subunit.</text>
</comment>
<keyword evidence="10" id="KW-1185">Reference proteome</keyword>
<reference evidence="11" key="1">
    <citation type="submission" date="2022-11" db="UniProtKB">
        <authorList>
            <consortium name="WormBaseParasite"/>
        </authorList>
    </citation>
    <scope>IDENTIFICATION</scope>
</reference>
<evidence type="ECO:0000256" key="1">
    <source>
        <dbReference type="ARBA" id="ARBA00022670"/>
    </source>
</evidence>
<keyword evidence="3 7" id="KW-0378">Hydrolase</keyword>
<protein>
    <recommendedName>
        <fullName evidence="8">Metalloendopeptidase</fullName>
        <ecNumber evidence="8">3.4.24.-</ecNumber>
    </recommendedName>
</protein>
<evidence type="ECO:0000259" key="9">
    <source>
        <dbReference type="PROSITE" id="PS51864"/>
    </source>
</evidence>
<dbReference type="Pfam" id="PF01400">
    <property type="entry name" value="Astacin"/>
    <property type="match status" value="1"/>
</dbReference>
<dbReference type="PANTHER" id="PTHR10127">
    <property type="entry name" value="DISCOIDIN, CUB, EGF, LAMININ , AND ZINC METALLOPROTEASE DOMAIN CONTAINING"/>
    <property type="match status" value="1"/>
</dbReference>
<evidence type="ECO:0000256" key="5">
    <source>
        <dbReference type="ARBA" id="ARBA00023049"/>
    </source>
</evidence>
<dbReference type="GO" id="GO:0006508">
    <property type="term" value="P:proteolysis"/>
    <property type="evidence" value="ECO:0007669"/>
    <property type="project" value="UniProtKB-KW"/>
</dbReference>
<evidence type="ECO:0000256" key="6">
    <source>
        <dbReference type="ARBA" id="ARBA00023157"/>
    </source>
</evidence>
<feature type="binding site" evidence="7">
    <location>
        <position position="362"/>
    </location>
    <ligand>
        <name>Zn(2+)</name>
        <dbReference type="ChEBI" id="CHEBI:29105"/>
        <note>catalytic</note>
    </ligand>
</feature>
<comment type="caution">
    <text evidence="7">Lacks conserved residue(s) required for the propagation of feature annotation.</text>
</comment>
<evidence type="ECO:0000256" key="2">
    <source>
        <dbReference type="ARBA" id="ARBA00022723"/>
    </source>
</evidence>
<dbReference type="InterPro" id="IPR024079">
    <property type="entry name" value="MetalloPept_cat_dom_sf"/>
</dbReference>
<dbReference type="PRINTS" id="PR00480">
    <property type="entry name" value="ASTACIN"/>
</dbReference>
<proteinExistence type="predicted"/>
<dbReference type="PROSITE" id="PS01186">
    <property type="entry name" value="EGF_2"/>
    <property type="match status" value="1"/>
</dbReference>
<dbReference type="GO" id="GO:0008270">
    <property type="term" value="F:zinc ion binding"/>
    <property type="evidence" value="ECO:0007669"/>
    <property type="project" value="UniProtKB-UniRule"/>
</dbReference>